<gene>
    <name evidence="2" type="ORF">S06H3_60628</name>
</gene>
<reference evidence="2" key="1">
    <citation type="journal article" date="2014" name="Front. Microbiol.">
        <title>High frequency of phylogenetically diverse reductive dehalogenase-homologous genes in deep subseafloor sedimentary metagenomes.</title>
        <authorList>
            <person name="Kawai M."/>
            <person name="Futagami T."/>
            <person name="Toyoda A."/>
            <person name="Takaki Y."/>
            <person name="Nishi S."/>
            <person name="Hori S."/>
            <person name="Arai W."/>
            <person name="Tsubouchi T."/>
            <person name="Morono Y."/>
            <person name="Uchiyama I."/>
            <person name="Ito T."/>
            <person name="Fujiyama A."/>
            <person name="Inagaki F."/>
            <person name="Takami H."/>
        </authorList>
    </citation>
    <scope>NUCLEOTIDE SEQUENCE</scope>
    <source>
        <strain evidence="2">Expedition CK06-06</strain>
    </source>
</reference>
<dbReference type="EMBL" id="BARV01039583">
    <property type="protein sequence ID" value="GAI46959.1"/>
    <property type="molecule type" value="Genomic_DNA"/>
</dbReference>
<dbReference type="InterPro" id="IPR037110">
    <property type="entry name" value="Betagal_dom2_sf"/>
</dbReference>
<dbReference type="AlphaFoldDB" id="X1QUL5"/>
<dbReference type="Gene3D" id="2.102.20.10">
    <property type="entry name" value="Beta-galactosidase, domain 2"/>
    <property type="match status" value="1"/>
</dbReference>
<name>X1QUL5_9ZZZZ</name>
<organism evidence="2">
    <name type="scientific">marine sediment metagenome</name>
    <dbReference type="NCBI Taxonomy" id="412755"/>
    <lineage>
        <taxon>unclassified sequences</taxon>
        <taxon>metagenomes</taxon>
        <taxon>ecological metagenomes</taxon>
    </lineage>
</organism>
<proteinExistence type="predicted"/>
<feature type="non-terminal residue" evidence="2">
    <location>
        <position position="1"/>
    </location>
</feature>
<sequence>TKFRPCKGELDVKKNTKIVYTSCDDGGFLFVCNLDDYSKQATISYKSSRTGEWRRLPFNGKLRLLPKHGRIMPLDIKLDDLLIVHSTSEVLAHKKLGDTLVAFFYGPLETDGELVLDTSFEVEVLEGDVQITRKDGLTVLNYTHSGTQIVRSGKLMLVIIDEEAAGNFYVLDDMVMLTDVYHVK</sequence>
<dbReference type="SMART" id="SM01029">
    <property type="entry name" value="BetaGal_dom2"/>
    <property type="match status" value="1"/>
</dbReference>
<dbReference type="Pfam" id="PF10435">
    <property type="entry name" value="BetaGal_dom2"/>
    <property type="match status" value="1"/>
</dbReference>
<accession>X1QUL5</accession>
<dbReference type="InterPro" id="IPR018954">
    <property type="entry name" value="Betagal_dom2"/>
</dbReference>
<comment type="caution">
    <text evidence="2">The sequence shown here is derived from an EMBL/GenBank/DDBJ whole genome shotgun (WGS) entry which is preliminary data.</text>
</comment>
<protein>
    <recommendedName>
        <fullName evidence="1">Beta-galactosidase domain-containing protein</fullName>
    </recommendedName>
</protein>
<feature type="domain" description="Beta-galactosidase" evidence="1">
    <location>
        <begin position="9"/>
        <end position="168"/>
    </location>
</feature>
<evidence type="ECO:0000313" key="2">
    <source>
        <dbReference type="EMBL" id="GAI46959.1"/>
    </source>
</evidence>
<evidence type="ECO:0000259" key="1">
    <source>
        <dbReference type="SMART" id="SM01029"/>
    </source>
</evidence>
<feature type="non-terminal residue" evidence="2">
    <location>
        <position position="184"/>
    </location>
</feature>
<dbReference type="SUPFAM" id="SSF51011">
    <property type="entry name" value="Glycosyl hydrolase domain"/>
    <property type="match status" value="1"/>
</dbReference>